<dbReference type="AlphaFoldDB" id="A0A7T5RKA5"/>
<reference evidence="1 2" key="1">
    <citation type="submission" date="2020-07" db="EMBL/GenBank/DDBJ databases">
        <title>Huge and variable diversity of episymbiotic CPR bacteria and DPANN archaea in groundwater ecosystems.</title>
        <authorList>
            <person name="He C.Y."/>
            <person name="Keren R."/>
            <person name="Whittaker M."/>
            <person name="Farag I.F."/>
            <person name="Doudna J."/>
            <person name="Cate J.H.D."/>
            <person name="Banfield J.F."/>
        </authorList>
    </citation>
    <scope>NUCLEOTIDE SEQUENCE [LARGE SCALE GENOMIC DNA]</scope>
    <source>
        <strain evidence="1">NC_groundwater_541_Ag_S-0.1um_46_50</strain>
    </source>
</reference>
<gene>
    <name evidence="1" type="ORF">HYW89_02125</name>
</gene>
<dbReference type="Proteomes" id="UP000595618">
    <property type="component" value="Chromosome"/>
</dbReference>
<proteinExistence type="predicted"/>
<dbReference type="EMBL" id="CP066690">
    <property type="protein sequence ID" value="QQG45695.1"/>
    <property type="molecule type" value="Genomic_DNA"/>
</dbReference>
<organism evidence="1 2">
    <name type="scientific">Candidatus Sungiibacteriota bacterium</name>
    <dbReference type="NCBI Taxonomy" id="2750080"/>
    <lineage>
        <taxon>Bacteria</taxon>
        <taxon>Candidatus Sungiibacteriota</taxon>
    </lineage>
</organism>
<evidence type="ECO:0000313" key="1">
    <source>
        <dbReference type="EMBL" id="QQG45695.1"/>
    </source>
</evidence>
<accession>A0A7T5RKA5</accession>
<protein>
    <submittedName>
        <fullName evidence="1">PspA/IM30 family protein</fullName>
    </submittedName>
</protein>
<sequence>MAGLFEKARIIFLSRAHKLLDTVVDLDSTGAVKQYVRDLEGSLTDLQAAAAEAEGYVRTLGRDQRTLERRVTELDGAINLILGDDDPNNDHVATAKQVELDGVSNLLVAKKEELESATTTAGKMKEAVSALKAKHAAMVQRIQQLEAMEHSTKAKEEAAHAMKMASDIVASGETVSVDNVVARMQREADVADVKFEGALGTFRDKSGQDAAVALAQAKIAERKKKLAGATKA</sequence>
<name>A0A7T5RKA5_9BACT</name>
<evidence type="ECO:0000313" key="2">
    <source>
        <dbReference type="Proteomes" id="UP000595618"/>
    </source>
</evidence>